<dbReference type="SMART" id="SM00421">
    <property type="entry name" value="HTH_LUXR"/>
    <property type="match status" value="1"/>
</dbReference>
<dbReference type="InterPro" id="IPR036388">
    <property type="entry name" value="WH-like_DNA-bd_sf"/>
</dbReference>
<organism evidence="2 3">
    <name type="scientific">Streptomyces hokutonensis</name>
    <dbReference type="NCBI Taxonomy" id="1306990"/>
    <lineage>
        <taxon>Bacteria</taxon>
        <taxon>Bacillati</taxon>
        <taxon>Actinomycetota</taxon>
        <taxon>Actinomycetes</taxon>
        <taxon>Kitasatosporales</taxon>
        <taxon>Streptomycetaceae</taxon>
        <taxon>Streptomyces</taxon>
    </lineage>
</organism>
<proteinExistence type="predicted"/>
<evidence type="ECO:0000313" key="3">
    <source>
        <dbReference type="Proteomes" id="UP001601303"/>
    </source>
</evidence>
<protein>
    <submittedName>
        <fullName evidence="2">Response regulator transcription factor</fullName>
    </submittedName>
</protein>
<dbReference type="InterPro" id="IPR016032">
    <property type="entry name" value="Sig_transdc_resp-reg_C-effctor"/>
</dbReference>
<evidence type="ECO:0000313" key="2">
    <source>
        <dbReference type="EMBL" id="MFE9600487.1"/>
    </source>
</evidence>
<gene>
    <name evidence="2" type="ORF">ACFYNQ_18170</name>
</gene>
<dbReference type="Gene3D" id="1.10.10.10">
    <property type="entry name" value="Winged helix-like DNA-binding domain superfamily/Winged helix DNA-binding domain"/>
    <property type="match status" value="1"/>
</dbReference>
<sequence>MRATTPEVEETDQRILELLYQGLVDAAVARKLGLGHRTVQRRVQNLMELLQVRGRVALGAKAQELGLLPDSRSSVGPAGAFSCAE</sequence>
<evidence type="ECO:0000259" key="1">
    <source>
        <dbReference type="SMART" id="SM00421"/>
    </source>
</evidence>
<accession>A0ABW6M5E3</accession>
<dbReference type="Proteomes" id="UP001601303">
    <property type="component" value="Unassembled WGS sequence"/>
</dbReference>
<comment type="caution">
    <text evidence="2">The sequence shown here is derived from an EMBL/GenBank/DDBJ whole genome shotgun (WGS) entry which is preliminary data.</text>
</comment>
<dbReference type="SUPFAM" id="SSF46894">
    <property type="entry name" value="C-terminal effector domain of the bipartite response regulators"/>
    <property type="match status" value="1"/>
</dbReference>
<dbReference type="RefSeq" id="WP_359614619.1">
    <property type="nucleotide sequence ID" value="NZ_JBFALI010000029.1"/>
</dbReference>
<dbReference type="Pfam" id="PF00196">
    <property type="entry name" value="GerE"/>
    <property type="match status" value="1"/>
</dbReference>
<name>A0ABW6M5E3_9ACTN</name>
<dbReference type="InterPro" id="IPR000792">
    <property type="entry name" value="Tscrpt_reg_LuxR_C"/>
</dbReference>
<dbReference type="EMBL" id="JBIAHM010000006">
    <property type="protein sequence ID" value="MFE9600487.1"/>
    <property type="molecule type" value="Genomic_DNA"/>
</dbReference>
<keyword evidence="3" id="KW-1185">Reference proteome</keyword>
<reference evidence="2 3" key="1">
    <citation type="submission" date="2024-10" db="EMBL/GenBank/DDBJ databases">
        <title>The Natural Products Discovery Center: Release of the First 8490 Sequenced Strains for Exploring Actinobacteria Biosynthetic Diversity.</title>
        <authorList>
            <person name="Kalkreuter E."/>
            <person name="Kautsar S.A."/>
            <person name="Yang D."/>
            <person name="Bader C.D."/>
            <person name="Teijaro C.N."/>
            <person name="Fluegel L."/>
            <person name="Davis C.M."/>
            <person name="Simpson J.R."/>
            <person name="Lauterbach L."/>
            <person name="Steele A.D."/>
            <person name="Gui C."/>
            <person name="Meng S."/>
            <person name="Li G."/>
            <person name="Viehrig K."/>
            <person name="Ye F."/>
            <person name="Su P."/>
            <person name="Kiefer A.F."/>
            <person name="Nichols A."/>
            <person name="Cepeda A.J."/>
            <person name="Yan W."/>
            <person name="Fan B."/>
            <person name="Jiang Y."/>
            <person name="Adhikari A."/>
            <person name="Zheng C.-J."/>
            <person name="Schuster L."/>
            <person name="Cowan T.M."/>
            <person name="Smanski M.J."/>
            <person name="Chevrette M.G."/>
            <person name="De Carvalho L.P.S."/>
            <person name="Shen B."/>
        </authorList>
    </citation>
    <scope>NUCLEOTIDE SEQUENCE [LARGE SCALE GENOMIC DNA]</scope>
    <source>
        <strain evidence="2 3">NPDC006488</strain>
    </source>
</reference>
<feature type="domain" description="HTH luxR-type" evidence="1">
    <location>
        <begin position="5"/>
        <end position="62"/>
    </location>
</feature>